<proteinExistence type="predicted"/>
<sequence>MYLDAVVDAVLYCCQIGRLHARRLSNAPDAQVAASRAGFVGVAFYFSSSTSLAGKQGSFRAFGRDIVKKDVSVEDVTVEYQIISV</sequence>
<reference evidence="1" key="2">
    <citation type="submission" date="2021-02" db="EMBL/GenBank/DDBJ databases">
        <title>Aspergillus chevalieri M1 genome sequence.</title>
        <authorList>
            <person name="Kadooka C."/>
            <person name="Mori K."/>
            <person name="Futagami T."/>
        </authorList>
    </citation>
    <scope>NUCLEOTIDE SEQUENCE</scope>
    <source>
        <strain evidence="1">M1</strain>
    </source>
</reference>
<accession>A0A7R7VS85</accession>
<dbReference type="GeneID" id="66983571"/>
<dbReference type="RefSeq" id="XP_043137735.1">
    <property type="nucleotide sequence ID" value="XM_043280125.1"/>
</dbReference>
<dbReference type="AlphaFoldDB" id="A0A7R7VS85"/>
<gene>
    <name evidence="1" type="ORF">ACHE_50411A</name>
</gene>
<dbReference type="EMBL" id="AP024420">
    <property type="protein sequence ID" value="BCR89213.1"/>
    <property type="molecule type" value="Genomic_DNA"/>
</dbReference>
<organism evidence="1 2">
    <name type="scientific">Aspergillus chevalieri</name>
    <name type="common">Eurotium chevalieri</name>
    <dbReference type="NCBI Taxonomy" id="182096"/>
    <lineage>
        <taxon>Eukaryota</taxon>
        <taxon>Fungi</taxon>
        <taxon>Dikarya</taxon>
        <taxon>Ascomycota</taxon>
        <taxon>Pezizomycotina</taxon>
        <taxon>Eurotiomycetes</taxon>
        <taxon>Eurotiomycetidae</taxon>
        <taxon>Eurotiales</taxon>
        <taxon>Aspergillaceae</taxon>
        <taxon>Aspergillus</taxon>
        <taxon>Aspergillus subgen. Aspergillus</taxon>
    </lineage>
</organism>
<dbReference type="Proteomes" id="UP000637239">
    <property type="component" value="Chromosome 5"/>
</dbReference>
<dbReference type="KEGG" id="ache:ACHE_50411A"/>
<name>A0A7R7VS85_ASPCH</name>
<evidence type="ECO:0000313" key="1">
    <source>
        <dbReference type="EMBL" id="BCR89213.1"/>
    </source>
</evidence>
<protein>
    <submittedName>
        <fullName evidence="1">Uncharacterized protein</fullName>
    </submittedName>
</protein>
<keyword evidence="2" id="KW-1185">Reference proteome</keyword>
<evidence type="ECO:0000313" key="2">
    <source>
        <dbReference type="Proteomes" id="UP000637239"/>
    </source>
</evidence>
<reference evidence="1" key="1">
    <citation type="submission" date="2021-01" db="EMBL/GenBank/DDBJ databases">
        <authorList>
            <consortium name="Aspergillus chevalieri M1 genome sequencing consortium"/>
            <person name="Kazuki M."/>
            <person name="Futagami T."/>
        </authorList>
    </citation>
    <scope>NUCLEOTIDE SEQUENCE</scope>
    <source>
        <strain evidence="1">M1</strain>
    </source>
</reference>